<dbReference type="GO" id="GO:0003677">
    <property type="term" value="F:DNA binding"/>
    <property type="evidence" value="ECO:0007669"/>
    <property type="project" value="UniProtKB-KW"/>
</dbReference>
<keyword evidence="6 7" id="KW-0804">Transcription</keyword>
<dbReference type="InterPro" id="IPR050192">
    <property type="entry name" value="CopG/NikR_regulator"/>
</dbReference>
<comment type="caution">
    <text evidence="10">The sequence shown here is derived from an EMBL/GenBank/DDBJ whole genome shotgun (WGS) entry which is preliminary data.</text>
</comment>
<evidence type="ECO:0000256" key="5">
    <source>
        <dbReference type="ARBA" id="ARBA00023125"/>
    </source>
</evidence>
<dbReference type="InterPro" id="IPR010985">
    <property type="entry name" value="Ribbon_hlx_hlx"/>
</dbReference>
<proteinExistence type="inferred from homology"/>
<keyword evidence="2 7" id="KW-0533">Nickel</keyword>
<keyword evidence="4 7" id="KW-0805">Transcription regulation</keyword>
<dbReference type="PANTHER" id="PTHR34719">
    <property type="entry name" value="NICKEL-RESPONSIVE REGULATOR"/>
    <property type="match status" value="1"/>
</dbReference>
<evidence type="ECO:0000256" key="3">
    <source>
        <dbReference type="ARBA" id="ARBA00022723"/>
    </source>
</evidence>
<dbReference type="HAMAP" id="MF_00476">
    <property type="entry name" value="NikR"/>
    <property type="match status" value="1"/>
</dbReference>
<dbReference type="NCBIfam" id="NF002815">
    <property type="entry name" value="PRK02967.1"/>
    <property type="match status" value="1"/>
</dbReference>
<dbReference type="InterPro" id="IPR014864">
    <property type="entry name" value="TF_NikR_Ni-bd_C"/>
</dbReference>
<reference evidence="12 13" key="1">
    <citation type="submission" date="2017-01" db="EMBL/GenBank/DDBJ databases">
        <title>The cable genome- insights into the physiology and evolution of filamentous bacteria capable of sulfide oxidation via long distance electron transfer.</title>
        <authorList>
            <person name="Schreiber L."/>
            <person name="Bjerg J.T."/>
            <person name="Boggild A."/>
            <person name="Van De Vossenberg J."/>
            <person name="Meysman F."/>
            <person name="Nielsen L.P."/>
            <person name="Schramm A."/>
            <person name="Kjeldsen K.U."/>
        </authorList>
    </citation>
    <scope>NUCLEOTIDE SEQUENCE [LARGE SCALE GENOMIC DNA]</scope>
    <source>
        <strain evidence="10">A2</strain>
        <strain evidence="11">A3</strain>
    </source>
</reference>
<evidence type="ECO:0000256" key="4">
    <source>
        <dbReference type="ARBA" id="ARBA00023015"/>
    </source>
</evidence>
<dbReference type="NCBIfam" id="NF003381">
    <property type="entry name" value="PRK04460.1"/>
    <property type="match status" value="1"/>
</dbReference>
<feature type="binding site" evidence="7">
    <location>
        <position position="87"/>
    </location>
    <ligand>
        <name>Ni(2+)</name>
        <dbReference type="ChEBI" id="CHEBI:49786"/>
    </ligand>
</feature>
<evidence type="ECO:0000259" key="9">
    <source>
        <dbReference type="Pfam" id="PF08753"/>
    </source>
</evidence>
<dbReference type="CDD" id="cd22231">
    <property type="entry name" value="RHH_NikR_HicB-like"/>
    <property type="match status" value="1"/>
</dbReference>
<gene>
    <name evidence="10" type="ORF">VT99_10063</name>
    <name evidence="11" type="ORF">VU00_10792</name>
</gene>
<dbReference type="InterPro" id="IPR022988">
    <property type="entry name" value="Ni_resp_reg_NikR"/>
</dbReference>
<evidence type="ECO:0000313" key="12">
    <source>
        <dbReference type="Proteomes" id="UP000286862"/>
    </source>
</evidence>
<dbReference type="EMBL" id="MTKQ01000006">
    <property type="protein sequence ID" value="RWX49359.1"/>
    <property type="molecule type" value="Genomic_DNA"/>
</dbReference>
<dbReference type="SUPFAM" id="SSF55021">
    <property type="entry name" value="ACT-like"/>
    <property type="match status" value="1"/>
</dbReference>
<dbReference type="Pfam" id="PF08753">
    <property type="entry name" value="NikR_C"/>
    <property type="match status" value="1"/>
</dbReference>
<feature type="domain" description="Transcription factor NikR nickel binding C-terminal" evidence="9">
    <location>
        <begin position="53"/>
        <end position="128"/>
    </location>
</feature>
<keyword evidence="5 7" id="KW-0238">DNA-binding</keyword>
<accession>A0A3S3QJY3</accession>
<dbReference type="GO" id="GO:0016151">
    <property type="term" value="F:nickel cation binding"/>
    <property type="evidence" value="ECO:0007669"/>
    <property type="project" value="UniProtKB-UniRule"/>
</dbReference>
<dbReference type="InterPro" id="IPR002145">
    <property type="entry name" value="CopG"/>
</dbReference>
<dbReference type="InterPro" id="IPR027271">
    <property type="entry name" value="Acetolactate_synth/TF_NikR_C"/>
</dbReference>
<dbReference type="Gene3D" id="1.10.1220.10">
    <property type="entry name" value="Met repressor-like"/>
    <property type="match status" value="1"/>
</dbReference>
<comment type="cofactor">
    <cofactor evidence="7">
        <name>Ni(2+)</name>
        <dbReference type="ChEBI" id="CHEBI:49786"/>
    </cofactor>
    <text evidence="7">Binds 1 nickel ion per subunit.</text>
</comment>
<protein>
    <recommendedName>
        <fullName evidence="7">Putative nickel-responsive regulator</fullName>
    </recommendedName>
</protein>
<organism evidence="10 12">
    <name type="scientific">Candidatus Electrothrix marina</name>
    <dbReference type="NCBI Taxonomy" id="1859130"/>
    <lineage>
        <taxon>Bacteria</taxon>
        <taxon>Pseudomonadati</taxon>
        <taxon>Thermodesulfobacteriota</taxon>
        <taxon>Desulfobulbia</taxon>
        <taxon>Desulfobulbales</taxon>
        <taxon>Desulfobulbaceae</taxon>
        <taxon>Candidatus Electrothrix</taxon>
    </lineage>
</organism>
<evidence type="ECO:0000256" key="7">
    <source>
        <dbReference type="HAMAP-Rule" id="MF_00476"/>
    </source>
</evidence>
<evidence type="ECO:0000256" key="2">
    <source>
        <dbReference type="ARBA" id="ARBA00022596"/>
    </source>
</evidence>
<evidence type="ECO:0000256" key="6">
    <source>
        <dbReference type="ARBA" id="ARBA00023163"/>
    </source>
</evidence>
<dbReference type="NCBIfam" id="NF001884">
    <property type="entry name" value="PRK00630.1"/>
    <property type="match status" value="1"/>
</dbReference>
<feature type="binding site" evidence="7">
    <location>
        <position position="89"/>
    </location>
    <ligand>
        <name>Ni(2+)</name>
        <dbReference type="ChEBI" id="CHEBI:49786"/>
    </ligand>
</feature>
<dbReference type="SUPFAM" id="SSF47598">
    <property type="entry name" value="Ribbon-helix-helix"/>
    <property type="match status" value="1"/>
</dbReference>
<feature type="binding site" evidence="7">
    <location>
        <position position="95"/>
    </location>
    <ligand>
        <name>Ni(2+)</name>
        <dbReference type="ChEBI" id="CHEBI:49786"/>
    </ligand>
</feature>
<dbReference type="Gene3D" id="3.30.70.1150">
    <property type="entry name" value="ACT-like. Chain A, domain 2"/>
    <property type="match status" value="1"/>
</dbReference>
<keyword evidence="3 7" id="KW-0479">Metal-binding</keyword>
<evidence type="ECO:0000313" key="11">
    <source>
        <dbReference type="EMBL" id="RWX50420.1"/>
    </source>
</evidence>
<dbReference type="PANTHER" id="PTHR34719:SF2">
    <property type="entry name" value="NICKEL-RESPONSIVE REGULATOR"/>
    <property type="match status" value="1"/>
</dbReference>
<dbReference type="InterPro" id="IPR045865">
    <property type="entry name" value="ACT-like_dom_sf"/>
</dbReference>
<feature type="binding site" evidence="7">
    <location>
        <position position="76"/>
    </location>
    <ligand>
        <name>Ni(2+)</name>
        <dbReference type="ChEBI" id="CHEBI:49786"/>
    </ligand>
</feature>
<dbReference type="InterPro" id="IPR013321">
    <property type="entry name" value="Arc_rbn_hlx_hlx"/>
</dbReference>
<dbReference type="GO" id="GO:0010045">
    <property type="term" value="P:response to nickel cation"/>
    <property type="evidence" value="ECO:0007669"/>
    <property type="project" value="InterPro"/>
</dbReference>
<evidence type="ECO:0000313" key="10">
    <source>
        <dbReference type="EMBL" id="RWX49359.1"/>
    </source>
</evidence>
<dbReference type="NCBIfam" id="NF002169">
    <property type="entry name" value="PRK01002.1"/>
    <property type="match status" value="1"/>
</dbReference>
<dbReference type="GO" id="GO:0003700">
    <property type="term" value="F:DNA-binding transcription factor activity"/>
    <property type="evidence" value="ECO:0007669"/>
    <property type="project" value="UniProtKB-UniRule"/>
</dbReference>
<comment type="similarity">
    <text evidence="1 7">Belongs to the transcriptional regulatory CopG/NikR family.</text>
</comment>
<evidence type="ECO:0000313" key="13">
    <source>
        <dbReference type="Proteomes" id="UP000287615"/>
    </source>
</evidence>
<feature type="domain" description="Ribbon-helix-helix protein CopG" evidence="8">
    <location>
        <begin position="3"/>
        <end position="42"/>
    </location>
</feature>
<dbReference type="EMBL" id="MTKR01000079">
    <property type="protein sequence ID" value="RWX50420.1"/>
    <property type="molecule type" value="Genomic_DNA"/>
</dbReference>
<evidence type="ECO:0000259" key="8">
    <source>
        <dbReference type="Pfam" id="PF01402"/>
    </source>
</evidence>
<evidence type="ECO:0000256" key="1">
    <source>
        <dbReference type="ARBA" id="ARBA00008478"/>
    </source>
</evidence>
<dbReference type="AlphaFoldDB" id="A0A3S3QJY3"/>
<dbReference type="Proteomes" id="UP000287615">
    <property type="component" value="Unassembled WGS sequence"/>
</dbReference>
<dbReference type="Pfam" id="PF01402">
    <property type="entry name" value="RHH_1"/>
    <property type="match status" value="1"/>
</dbReference>
<sequence length="136" mass="15688">MLKRFSVSLEEHLLDQFDDYITVHGYSNRSEAIRDLIRKKLVNEQWQQDSEVVGVVTLVYDHHQAQLQERITDLQHSYYRLITSTTHVHMDHHNCLEVTIVKGNAFAVQELAEKMIALRGVKSGNLTMSSTGDDLH</sequence>
<dbReference type="Proteomes" id="UP000286862">
    <property type="component" value="Unassembled WGS sequence"/>
</dbReference>
<name>A0A3S3QJY3_9BACT</name>
<comment type="function">
    <text evidence="7">Transcriptional regulator.</text>
</comment>